<dbReference type="Pfam" id="PF00501">
    <property type="entry name" value="AMP-binding"/>
    <property type="match status" value="1"/>
</dbReference>
<dbReference type="AlphaFoldDB" id="A0A839ZXY9"/>
<dbReference type="PANTHER" id="PTHR43767:SF1">
    <property type="entry name" value="NONRIBOSOMAL PEPTIDE SYNTHASE PES1 (EUROFUNG)-RELATED"/>
    <property type="match status" value="1"/>
</dbReference>
<evidence type="ECO:0000259" key="6">
    <source>
        <dbReference type="Pfam" id="PF00501"/>
    </source>
</evidence>
<sequence>MSQDIRCVADIARHHARVRPAETAIWFEGAVTTYGELDRLASQCAQALIAAGVTPGERVGVLTKGSDAFFLLWLGCLKAGACLTPVNWRLAPPEIAFVLKDAGCRLVVTGADFAPVIEKIAADLPVLETVVQIEPGHAQWPGFADWIGRYPAQDPQLPAADDDDVIQLYTSGTTGLPKGVQLTERNYATVFESALQQWAQFAPGMAVLVAMPLFHVAGANLGILALLQGAKAIVLREPDPGVILKVIEQHRIEHAFLVPALINMILQRPEVGQTDLSSVRNIYYGASPISEEVLKRAQATFPAQFTQLYGLTETIGGGTNLPPEAHDPARGKLRSCGIPSAGFEVRVRVDDRDAAPFEVGEIEIRSPGVMKGYWNRAEATAQAICPEGWFRSGDAGYFDDDGYLFIHDRVKDMIVSGGENIYPAEVENALFSHPAVADAAVVGVPDDRWGEAVKAFVVLRPGAEADAAAVMDHCRALIAGYKVPKSVDFIAVLPRNPSGKVLRRELRAPYWEGRGRNVG</sequence>
<gene>
    <name evidence="8" type="ORF">GGQ61_002112</name>
</gene>
<feature type="domain" description="AMP-dependent synthetase/ligase" evidence="6">
    <location>
        <begin position="13"/>
        <end position="374"/>
    </location>
</feature>
<evidence type="ECO:0000256" key="1">
    <source>
        <dbReference type="ARBA" id="ARBA00006432"/>
    </source>
</evidence>
<evidence type="ECO:0000256" key="5">
    <source>
        <dbReference type="ARBA" id="ARBA00067668"/>
    </source>
</evidence>
<dbReference type="RefSeq" id="WP_183772214.1">
    <property type="nucleotide sequence ID" value="NZ_JACIDK010000002.1"/>
</dbReference>
<dbReference type="InterPro" id="IPR050237">
    <property type="entry name" value="ATP-dep_AMP-bd_enzyme"/>
</dbReference>
<dbReference type="Pfam" id="PF13193">
    <property type="entry name" value="AMP-binding_C"/>
    <property type="match status" value="1"/>
</dbReference>
<comment type="caution">
    <text evidence="8">The sequence shown here is derived from an EMBL/GenBank/DDBJ whole genome shotgun (WGS) entry which is preliminary data.</text>
</comment>
<dbReference type="PANTHER" id="PTHR43767">
    <property type="entry name" value="LONG-CHAIN-FATTY-ACID--COA LIGASE"/>
    <property type="match status" value="1"/>
</dbReference>
<name>A0A839ZXY9_9CAUL</name>
<keyword evidence="9" id="KW-1185">Reference proteome</keyword>
<dbReference type="Gene3D" id="3.40.50.12780">
    <property type="entry name" value="N-terminal domain of ligase-like"/>
    <property type="match status" value="1"/>
</dbReference>
<dbReference type="InterPro" id="IPR045851">
    <property type="entry name" value="AMP-bd_C_sf"/>
</dbReference>
<proteinExistence type="inferred from homology"/>
<evidence type="ECO:0000256" key="2">
    <source>
        <dbReference type="ARBA" id="ARBA00022598"/>
    </source>
</evidence>
<dbReference type="Proteomes" id="UP000530564">
    <property type="component" value="Unassembled WGS sequence"/>
</dbReference>
<dbReference type="GO" id="GO:0016878">
    <property type="term" value="F:acid-thiol ligase activity"/>
    <property type="evidence" value="ECO:0007669"/>
    <property type="project" value="UniProtKB-ARBA"/>
</dbReference>
<organism evidence="8 9">
    <name type="scientific">Phenylobacterium haematophilum</name>
    <dbReference type="NCBI Taxonomy" id="98513"/>
    <lineage>
        <taxon>Bacteria</taxon>
        <taxon>Pseudomonadati</taxon>
        <taxon>Pseudomonadota</taxon>
        <taxon>Alphaproteobacteria</taxon>
        <taxon>Caulobacterales</taxon>
        <taxon>Caulobacteraceae</taxon>
        <taxon>Phenylobacterium</taxon>
    </lineage>
</organism>
<comment type="catalytic activity">
    <reaction evidence="3">
        <text>3-(methylsulfanyl)propanoate + ATP + CoA = 3-(methylsulfanyl)propanoyl-CoA + AMP + diphosphate</text>
        <dbReference type="Rhea" id="RHEA:43052"/>
        <dbReference type="ChEBI" id="CHEBI:30616"/>
        <dbReference type="ChEBI" id="CHEBI:33019"/>
        <dbReference type="ChEBI" id="CHEBI:49016"/>
        <dbReference type="ChEBI" id="CHEBI:57287"/>
        <dbReference type="ChEBI" id="CHEBI:82815"/>
        <dbReference type="ChEBI" id="CHEBI:456215"/>
        <dbReference type="EC" id="6.2.1.44"/>
    </reaction>
    <physiologicalReaction direction="left-to-right" evidence="3">
        <dbReference type="Rhea" id="RHEA:43053"/>
    </physiologicalReaction>
</comment>
<feature type="domain" description="AMP-binding enzyme C-terminal" evidence="7">
    <location>
        <begin position="425"/>
        <end position="500"/>
    </location>
</feature>
<dbReference type="InterPro" id="IPR000873">
    <property type="entry name" value="AMP-dep_synth/lig_dom"/>
</dbReference>
<protein>
    <recommendedName>
        <fullName evidence="5">3-methylmercaptopropionyl-CoA ligase</fullName>
        <ecNumber evidence="4">6.2.1.44</ecNumber>
    </recommendedName>
</protein>
<dbReference type="InterPro" id="IPR025110">
    <property type="entry name" value="AMP-bd_C"/>
</dbReference>
<dbReference type="InterPro" id="IPR042099">
    <property type="entry name" value="ANL_N_sf"/>
</dbReference>
<evidence type="ECO:0000256" key="4">
    <source>
        <dbReference type="ARBA" id="ARBA00066616"/>
    </source>
</evidence>
<keyword evidence="2 8" id="KW-0436">Ligase</keyword>
<dbReference type="EMBL" id="JACIDK010000002">
    <property type="protein sequence ID" value="MBB3891395.1"/>
    <property type="molecule type" value="Genomic_DNA"/>
</dbReference>
<dbReference type="EC" id="6.2.1.44" evidence="4"/>
<evidence type="ECO:0000313" key="9">
    <source>
        <dbReference type="Proteomes" id="UP000530564"/>
    </source>
</evidence>
<dbReference type="NCBIfam" id="NF004837">
    <property type="entry name" value="PRK06187.1"/>
    <property type="match status" value="1"/>
</dbReference>
<accession>A0A839ZXY9</accession>
<dbReference type="FunFam" id="3.30.300.30:FF:000008">
    <property type="entry name" value="2,3-dihydroxybenzoate-AMP ligase"/>
    <property type="match status" value="1"/>
</dbReference>
<reference evidence="8 9" key="1">
    <citation type="submission" date="2020-08" db="EMBL/GenBank/DDBJ databases">
        <title>Genomic Encyclopedia of Type Strains, Phase IV (KMG-IV): sequencing the most valuable type-strain genomes for metagenomic binning, comparative biology and taxonomic classification.</title>
        <authorList>
            <person name="Goeker M."/>
        </authorList>
    </citation>
    <scope>NUCLEOTIDE SEQUENCE [LARGE SCALE GENOMIC DNA]</scope>
    <source>
        <strain evidence="8 9">DSM 21793</strain>
    </source>
</reference>
<dbReference type="SUPFAM" id="SSF56801">
    <property type="entry name" value="Acetyl-CoA synthetase-like"/>
    <property type="match status" value="1"/>
</dbReference>
<evidence type="ECO:0000256" key="3">
    <source>
        <dbReference type="ARBA" id="ARBA00051915"/>
    </source>
</evidence>
<dbReference type="Gene3D" id="3.30.300.30">
    <property type="match status" value="1"/>
</dbReference>
<evidence type="ECO:0000259" key="7">
    <source>
        <dbReference type="Pfam" id="PF13193"/>
    </source>
</evidence>
<comment type="similarity">
    <text evidence="1">Belongs to the ATP-dependent AMP-binding enzyme family.</text>
</comment>
<evidence type="ECO:0000313" key="8">
    <source>
        <dbReference type="EMBL" id="MBB3891395.1"/>
    </source>
</evidence>